<dbReference type="GO" id="GO:0004252">
    <property type="term" value="F:serine-type endopeptidase activity"/>
    <property type="evidence" value="ECO:0007669"/>
    <property type="project" value="InterPro"/>
</dbReference>
<dbReference type="Proteomes" id="UP000622317">
    <property type="component" value="Unassembled WGS sequence"/>
</dbReference>
<evidence type="ECO:0000256" key="3">
    <source>
        <dbReference type="ARBA" id="ARBA00022801"/>
    </source>
</evidence>
<evidence type="ECO:0000256" key="1">
    <source>
        <dbReference type="ARBA" id="ARBA00010541"/>
    </source>
</evidence>
<dbReference type="PROSITE" id="PS50106">
    <property type="entry name" value="PDZ"/>
    <property type="match status" value="1"/>
</dbReference>
<gene>
    <name evidence="6" type="ORF">IEN85_01680</name>
</gene>
<dbReference type="InterPro" id="IPR001478">
    <property type="entry name" value="PDZ"/>
</dbReference>
<dbReference type="AlphaFoldDB" id="A0A927F756"/>
<accession>A0A927F756</accession>
<dbReference type="PRINTS" id="PR00834">
    <property type="entry name" value="PROTEASES2C"/>
</dbReference>
<organism evidence="6 7">
    <name type="scientific">Pelagicoccus enzymogenes</name>
    <dbReference type="NCBI Taxonomy" id="2773457"/>
    <lineage>
        <taxon>Bacteria</taxon>
        <taxon>Pseudomonadati</taxon>
        <taxon>Verrucomicrobiota</taxon>
        <taxon>Opitutia</taxon>
        <taxon>Puniceicoccales</taxon>
        <taxon>Pelagicoccaceae</taxon>
        <taxon>Pelagicoccus</taxon>
    </lineage>
</organism>
<keyword evidence="2" id="KW-0645">Protease</keyword>
<dbReference type="Pfam" id="PF13365">
    <property type="entry name" value="Trypsin_2"/>
    <property type="match status" value="1"/>
</dbReference>
<comment type="similarity">
    <text evidence="1">Belongs to the peptidase S1C family.</text>
</comment>
<evidence type="ECO:0000256" key="2">
    <source>
        <dbReference type="ARBA" id="ARBA00022670"/>
    </source>
</evidence>
<dbReference type="SUPFAM" id="SSF50156">
    <property type="entry name" value="PDZ domain-like"/>
    <property type="match status" value="2"/>
</dbReference>
<dbReference type="SUPFAM" id="SSF50494">
    <property type="entry name" value="Trypsin-like serine proteases"/>
    <property type="match status" value="1"/>
</dbReference>
<dbReference type="InterPro" id="IPR036034">
    <property type="entry name" value="PDZ_sf"/>
</dbReference>
<reference evidence="6" key="1">
    <citation type="submission" date="2020-09" db="EMBL/GenBank/DDBJ databases">
        <title>Pelagicoccus enzymogenes sp. nov. with an EPS production, isolated from marine sediment.</title>
        <authorList>
            <person name="Feng X."/>
        </authorList>
    </citation>
    <scope>NUCLEOTIDE SEQUENCE</scope>
    <source>
        <strain evidence="6">NFK12</strain>
    </source>
</reference>
<evidence type="ECO:0000256" key="4">
    <source>
        <dbReference type="SAM" id="SignalP"/>
    </source>
</evidence>
<name>A0A927F756_9BACT</name>
<evidence type="ECO:0000313" key="6">
    <source>
        <dbReference type="EMBL" id="MBD5778203.1"/>
    </source>
</evidence>
<protein>
    <submittedName>
        <fullName evidence="6">Trypsin-like peptidase domain-containing protein</fullName>
    </submittedName>
</protein>
<feature type="domain" description="PDZ" evidence="5">
    <location>
        <begin position="270"/>
        <end position="361"/>
    </location>
</feature>
<proteinExistence type="inferred from homology"/>
<feature type="signal peptide" evidence="4">
    <location>
        <begin position="1"/>
        <end position="23"/>
    </location>
</feature>
<dbReference type="Gene3D" id="2.40.10.120">
    <property type="match status" value="1"/>
</dbReference>
<feature type="chain" id="PRO_5036744092" evidence="4">
    <location>
        <begin position="24"/>
        <end position="478"/>
    </location>
</feature>
<dbReference type="GO" id="GO:0006515">
    <property type="term" value="P:protein quality control for misfolded or incompletely synthesized proteins"/>
    <property type="evidence" value="ECO:0007669"/>
    <property type="project" value="TreeGrafter"/>
</dbReference>
<sequence length="478" mass="50263">MPNFKLALSCASLVCLVAAPILAAQEAVNVADLVEIDAAPLDRSQAGRVVSYSDSLTEARPAVVSVYAKSLSSSLSREELLMQQLFGVRPRRQQAPQFGLGSGVIVSGNGYIITNNHVISRADEIKVQLDSQRIYDAVLVGTDPSTDIAVLKIETEVELPSIKLADSDQIEVGDVVFAIGNPLGVGKTVTMGIVSATKRQEMGVIAGGFENFIQTDAPINSGNSGGALVDAKGRLIGINTLIQTDGASTGNIGIGFAVPVNLAYSVMTDLVETGAVSRGFLGVGIESLDEDKAEFFGVDSLNGALVNQVNPNTPAAEAGILAGDVIVELDGVAVDSPSDLRIKIAARKPGETVSIALIREKTREEVVVVLAERGGDGQIISSANPNARFLKGVSVASLTDELRADHQVGDEVQGVVITAVQDDSPYVRLLPVGMVIQSINGKQVRSEQEAAQALKRDAKNMFHVAFRGVNRWVGVEVD</sequence>
<dbReference type="RefSeq" id="WP_191615321.1">
    <property type="nucleotide sequence ID" value="NZ_JACYFG010000002.1"/>
</dbReference>
<dbReference type="SMART" id="SM00228">
    <property type="entry name" value="PDZ"/>
    <property type="match status" value="2"/>
</dbReference>
<dbReference type="PANTHER" id="PTHR22939">
    <property type="entry name" value="SERINE PROTEASE FAMILY S1C HTRA-RELATED"/>
    <property type="match status" value="1"/>
</dbReference>
<keyword evidence="3" id="KW-0378">Hydrolase</keyword>
<dbReference type="PANTHER" id="PTHR22939:SF129">
    <property type="entry name" value="SERINE PROTEASE HTRA2, MITOCHONDRIAL"/>
    <property type="match status" value="1"/>
</dbReference>
<dbReference type="InterPro" id="IPR001940">
    <property type="entry name" value="Peptidase_S1C"/>
</dbReference>
<comment type="caution">
    <text evidence="6">The sequence shown here is derived from an EMBL/GenBank/DDBJ whole genome shotgun (WGS) entry which is preliminary data.</text>
</comment>
<keyword evidence="4" id="KW-0732">Signal</keyword>
<dbReference type="Gene3D" id="2.30.42.10">
    <property type="match status" value="2"/>
</dbReference>
<dbReference type="EMBL" id="JACYFG010000002">
    <property type="protein sequence ID" value="MBD5778203.1"/>
    <property type="molecule type" value="Genomic_DNA"/>
</dbReference>
<dbReference type="InterPro" id="IPR009003">
    <property type="entry name" value="Peptidase_S1_PA"/>
</dbReference>
<keyword evidence="7" id="KW-1185">Reference proteome</keyword>
<evidence type="ECO:0000313" key="7">
    <source>
        <dbReference type="Proteomes" id="UP000622317"/>
    </source>
</evidence>
<evidence type="ECO:0000259" key="5">
    <source>
        <dbReference type="PROSITE" id="PS50106"/>
    </source>
</evidence>
<dbReference type="GO" id="GO:0042597">
    <property type="term" value="C:periplasmic space"/>
    <property type="evidence" value="ECO:0007669"/>
    <property type="project" value="TreeGrafter"/>
</dbReference>
<dbReference type="Pfam" id="PF13180">
    <property type="entry name" value="PDZ_2"/>
    <property type="match status" value="1"/>
</dbReference>